<dbReference type="InterPro" id="IPR028427">
    <property type="entry name" value="Met_Sox_Rdtase_MsrB"/>
</dbReference>
<dbReference type="SUPFAM" id="SSF51316">
    <property type="entry name" value="Mss4-like"/>
    <property type="match status" value="1"/>
</dbReference>
<dbReference type="PANTHER" id="PTHR10173:SF52">
    <property type="entry name" value="METHIONINE-R-SULFOXIDE REDUCTASE B1"/>
    <property type="match status" value="1"/>
</dbReference>
<dbReference type="EMBL" id="JALLPJ020001249">
    <property type="protein sequence ID" value="KAL3773064.1"/>
    <property type="molecule type" value="Genomic_DNA"/>
</dbReference>
<dbReference type="PROSITE" id="PS51257">
    <property type="entry name" value="PROKAR_LIPOPROTEIN"/>
    <property type="match status" value="1"/>
</dbReference>
<keyword evidence="5" id="KW-0732">Signal</keyword>
<organism evidence="7 8">
    <name type="scientific">Cyclotella atomus</name>
    <dbReference type="NCBI Taxonomy" id="382360"/>
    <lineage>
        <taxon>Eukaryota</taxon>
        <taxon>Sar</taxon>
        <taxon>Stramenopiles</taxon>
        <taxon>Ochrophyta</taxon>
        <taxon>Bacillariophyta</taxon>
        <taxon>Coscinodiscophyceae</taxon>
        <taxon>Thalassiosirophycidae</taxon>
        <taxon>Stephanodiscales</taxon>
        <taxon>Stephanodiscaceae</taxon>
        <taxon>Cyclotella</taxon>
    </lineage>
</organism>
<reference evidence="7 8" key="1">
    <citation type="submission" date="2024-10" db="EMBL/GenBank/DDBJ databases">
        <title>Updated reference genomes for cyclostephanoid diatoms.</title>
        <authorList>
            <person name="Roberts W.R."/>
            <person name="Alverson A.J."/>
        </authorList>
    </citation>
    <scope>NUCLEOTIDE SEQUENCE [LARGE SCALE GENOMIC DNA]</scope>
    <source>
        <strain evidence="7 8">AJA010-31</strain>
    </source>
</reference>
<evidence type="ECO:0000313" key="7">
    <source>
        <dbReference type="EMBL" id="KAL3773064.1"/>
    </source>
</evidence>
<dbReference type="PANTHER" id="PTHR10173">
    <property type="entry name" value="METHIONINE SULFOXIDE REDUCTASE"/>
    <property type="match status" value="1"/>
</dbReference>
<evidence type="ECO:0000256" key="3">
    <source>
        <dbReference type="ARBA" id="ARBA00023002"/>
    </source>
</evidence>
<dbReference type="Pfam" id="PF01641">
    <property type="entry name" value="SelR"/>
    <property type="match status" value="1"/>
</dbReference>
<keyword evidence="8" id="KW-1185">Reference proteome</keyword>
<dbReference type="AlphaFoldDB" id="A0ABD3NAI8"/>
<evidence type="ECO:0000313" key="8">
    <source>
        <dbReference type="Proteomes" id="UP001530400"/>
    </source>
</evidence>
<dbReference type="PROSITE" id="PS51790">
    <property type="entry name" value="MSRB"/>
    <property type="match status" value="1"/>
</dbReference>
<dbReference type="GO" id="GO:0033743">
    <property type="term" value="F:peptide-methionine (R)-S-oxide reductase activity"/>
    <property type="evidence" value="ECO:0007669"/>
    <property type="project" value="UniProtKB-EC"/>
</dbReference>
<comment type="caution">
    <text evidence="7">The sequence shown here is derived from an EMBL/GenBank/DDBJ whole genome shotgun (WGS) entry which is preliminary data.</text>
</comment>
<dbReference type="Proteomes" id="UP001530400">
    <property type="component" value="Unassembled WGS sequence"/>
</dbReference>
<evidence type="ECO:0000259" key="6">
    <source>
        <dbReference type="PROSITE" id="PS51790"/>
    </source>
</evidence>
<evidence type="ECO:0000256" key="2">
    <source>
        <dbReference type="ARBA" id="ARBA00012499"/>
    </source>
</evidence>
<evidence type="ECO:0000256" key="5">
    <source>
        <dbReference type="SAM" id="SignalP"/>
    </source>
</evidence>
<keyword evidence="3" id="KW-0560">Oxidoreductase</keyword>
<dbReference type="EC" id="1.8.4.12" evidence="2"/>
<dbReference type="InterPro" id="IPR011057">
    <property type="entry name" value="Mss4-like_sf"/>
</dbReference>
<comment type="similarity">
    <text evidence="1">Belongs to the MsrB Met sulfoxide reductase family.</text>
</comment>
<comment type="catalytic activity">
    <reaction evidence="4">
        <text>L-methionyl-[protein] + [thioredoxin]-disulfide + H2O = L-methionyl-(R)-S-oxide-[protein] + [thioredoxin]-dithiol</text>
        <dbReference type="Rhea" id="RHEA:24164"/>
        <dbReference type="Rhea" id="RHEA-COMP:10698"/>
        <dbReference type="Rhea" id="RHEA-COMP:10700"/>
        <dbReference type="Rhea" id="RHEA-COMP:12313"/>
        <dbReference type="Rhea" id="RHEA-COMP:12314"/>
        <dbReference type="ChEBI" id="CHEBI:15377"/>
        <dbReference type="ChEBI" id="CHEBI:16044"/>
        <dbReference type="ChEBI" id="CHEBI:29950"/>
        <dbReference type="ChEBI" id="CHEBI:45764"/>
        <dbReference type="ChEBI" id="CHEBI:50058"/>
        <dbReference type="EC" id="1.8.4.12"/>
    </reaction>
</comment>
<protein>
    <recommendedName>
        <fullName evidence="2">peptide-methionine (R)-S-oxide reductase</fullName>
        <ecNumber evidence="2">1.8.4.12</ecNumber>
    </recommendedName>
</protein>
<proteinExistence type="inferred from homology"/>
<feature type="signal peptide" evidence="5">
    <location>
        <begin position="1"/>
        <end position="21"/>
    </location>
</feature>
<evidence type="ECO:0000256" key="1">
    <source>
        <dbReference type="ARBA" id="ARBA00007174"/>
    </source>
</evidence>
<dbReference type="Gene3D" id="2.170.150.20">
    <property type="entry name" value="Peptide methionine sulfoxide reductase"/>
    <property type="match status" value="1"/>
</dbReference>
<feature type="chain" id="PRO_5044842140" description="peptide-methionine (R)-S-oxide reductase" evidence="5">
    <location>
        <begin position="22"/>
        <end position="221"/>
    </location>
</feature>
<feature type="domain" description="MsrB" evidence="6">
    <location>
        <begin position="48"/>
        <end position="168"/>
    </location>
</feature>
<evidence type="ECO:0000256" key="4">
    <source>
        <dbReference type="ARBA" id="ARBA00048488"/>
    </source>
</evidence>
<accession>A0ABD3NAI8</accession>
<gene>
    <name evidence="7" type="ORF">ACHAWO_000568</name>
</gene>
<name>A0ABD3NAI8_9STRA</name>
<sequence length="221" mass="24394">MRNINNVLLFFAAGIACSVESFASISRPNNKLHHLTLCESKDNTNKETESSMGTWNPFSLLVLKLGFTEPAWTSSLNYKKAKGTYQCAYCRSPLFSSNAKYDSGSGWPSFWKTLANERVSLKKERDGRIECRCANCGGHLGHVFPDGPTRGSLNQVPCEIAELKTVPESDPKIGYSVQQDDGEDSEFSRMPRFCINGVALRFEEGGNNERETAQSASSDSA</sequence>
<dbReference type="InterPro" id="IPR002579">
    <property type="entry name" value="Met_Sox_Rdtase_MsrB_dom"/>
</dbReference>